<dbReference type="PROSITE" id="PS51257">
    <property type="entry name" value="PROKAR_LIPOPROTEIN"/>
    <property type="match status" value="1"/>
</dbReference>
<dbReference type="PANTHER" id="PTHR46223:SF3">
    <property type="entry name" value="HISTONE-LYSINE N-METHYLTRANSFERASE SET-23"/>
    <property type="match status" value="1"/>
</dbReference>
<evidence type="ECO:0000256" key="1">
    <source>
        <dbReference type="ARBA" id="ARBA00004286"/>
    </source>
</evidence>
<evidence type="ECO:0000256" key="4">
    <source>
        <dbReference type="ARBA" id="ARBA00022679"/>
    </source>
</evidence>
<reference evidence="10" key="1">
    <citation type="submission" date="2021-06" db="EMBL/GenBank/DDBJ databases">
        <title>Parelaphostrongylus tenuis whole genome reference sequence.</title>
        <authorList>
            <person name="Garwood T.J."/>
            <person name="Larsen P.A."/>
            <person name="Fountain-Jones N.M."/>
            <person name="Garbe J.R."/>
            <person name="Macchietto M.G."/>
            <person name="Kania S.A."/>
            <person name="Gerhold R.W."/>
            <person name="Richards J.E."/>
            <person name="Wolf T.M."/>
        </authorList>
    </citation>
    <scope>NUCLEOTIDE SEQUENCE</scope>
    <source>
        <strain evidence="10">MNPRO001-30</strain>
        <tissue evidence="10">Meninges</tissue>
    </source>
</reference>
<dbReference type="Pfam" id="PF00856">
    <property type="entry name" value="SET"/>
    <property type="match status" value="1"/>
</dbReference>
<evidence type="ECO:0000256" key="7">
    <source>
        <dbReference type="ARBA" id="ARBA00022833"/>
    </source>
</evidence>
<keyword evidence="6" id="KW-0479">Metal-binding</keyword>
<accession>A0AAD5MJY2</accession>
<evidence type="ECO:0000313" key="10">
    <source>
        <dbReference type="EMBL" id="KAJ1350392.1"/>
    </source>
</evidence>
<keyword evidence="4" id="KW-0808">Transferase</keyword>
<comment type="subcellular location">
    <subcellularLocation>
        <location evidence="1">Chromosome</location>
    </subcellularLocation>
</comment>
<dbReference type="PANTHER" id="PTHR46223">
    <property type="entry name" value="HISTONE-LYSINE N-METHYLTRANSFERASE SUV39H"/>
    <property type="match status" value="1"/>
</dbReference>
<organism evidence="10 11">
    <name type="scientific">Parelaphostrongylus tenuis</name>
    <name type="common">Meningeal worm</name>
    <dbReference type="NCBI Taxonomy" id="148309"/>
    <lineage>
        <taxon>Eukaryota</taxon>
        <taxon>Metazoa</taxon>
        <taxon>Ecdysozoa</taxon>
        <taxon>Nematoda</taxon>
        <taxon>Chromadorea</taxon>
        <taxon>Rhabditida</taxon>
        <taxon>Rhabditina</taxon>
        <taxon>Rhabditomorpha</taxon>
        <taxon>Strongyloidea</taxon>
        <taxon>Metastrongylidae</taxon>
        <taxon>Parelaphostrongylus</taxon>
    </lineage>
</organism>
<dbReference type="GO" id="GO:0008168">
    <property type="term" value="F:methyltransferase activity"/>
    <property type="evidence" value="ECO:0007669"/>
    <property type="project" value="UniProtKB-KW"/>
</dbReference>
<dbReference type="InterPro" id="IPR001214">
    <property type="entry name" value="SET_dom"/>
</dbReference>
<evidence type="ECO:0000256" key="6">
    <source>
        <dbReference type="ARBA" id="ARBA00022723"/>
    </source>
</evidence>
<keyword evidence="5" id="KW-0949">S-adenosyl-L-methionine</keyword>
<feature type="transmembrane region" description="Helical" evidence="8">
    <location>
        <begin position="192"/>
        <end position="216"/>
    </location>
</feature>
<comment type="caution">
    <text evidence="10">The sequence shown here is derived from an EMBL/GenBank/DDBJ whole genome shotgun (WGS) entry which is preliminary data.</text>
</comment>
<dbReference type="EMBL" id="JAHQIW010000853">
    <property type="protein sequence ID" value="KAJ1350392.1"/>
    <property type="molecule type" value="Genomic_DNA"/>
</dbReference>
<gene>
    <name evidence="10" type="ORF">KIN20_006175</name>
</gene>
<name>A0AAD5MJY2_PARTN</name>
<dbReference type="SUPFAM" id="SSF82199">
    <property type="entry name" value="SET domain"/>
    <property type="match status" value="1"/>
</dbReference>
<dbReference type="InterPro" id="IPR046341">
    <property type="entry name" value="SET_dom_sf"/>
</dbReference>
<keyword evidence="8" id="KW-0812">Transmembrane</keyword>
<dbReference type="SMART" id="SM00317">
    <property type="entry name" value="SET"/>
    <property type="match status" value="1"/>
</dbReference>
<evidence type="ECO:0000313" key="11">
    <source>
        <dbReference type="Proteomes" id="UP001196413"/>
    </source>
</evidence>
<evidence type="ECO:0000259" key="9">
    <source>
        <dbReference type="PROSITE" id="PS50280"/>
    </source>
</evidence>
<keyword evidence="8" id="KW-0472">Membrane</keyword>
<evidence type="ECO:0000256" key="2">
    <source>
        <dbReference type="ARBA" id="ARBA00022454"/>
    </source>
</evidence>
<proteinExistence type="predicted"/>
<dbReference type="PROSITE" id="PS50280">
    <property type="entry name" value="SET"/>
    <property type="match status" value="1"/>
</dbReference>
<dbReference type="AlphaFoldDB" id="A0AAD5MJY2"/>
<dbReference type="GO" id="GO:0005694">
    <property type="term" value="C:chromosome"/>
    <property type="evidence" value="ECO:0007669"/>
    <property type="project" value="UniProtKB-SubCell"/>
</dbReference>
<dbReference type="Proteomes" id="UP001196413">
    <property type="component" value="Unassembled WGS sequence"/>
</dbReference>
<evidence type="ECO:0000256" key="3">
    <source>
        <dbReference type="ARBA" id="ARBA00022603"/>
    </source>
</evidence>
<protein>
    <recommendedName>
        <fullName evidence="9">SET domain-containing protein</fullName>
    </recommendedName>
</protein>
<dbReference type="GO" id="GO:0032259">
    <property type="term" value="P:methylation"/>
    <property type="evidence" value="ECO:0007669"/>
    <property type="project" value="UniProtKB-KW"/>
</dbReference>
<dbReference type="GO" id="GO:0046872">
    <property type="term" value="F:metal ion binding"/>
    <property type="evidence" value="ECO:0007669"/>
    <property type="project" value="UniProtKB-KW"/>
</dbReference>
<keyword evidence="8" id="KW-1133">Transmembrane helix</keyword>
<keyword evidence="3" id="KW-0489">Methyltransferase</keyword>
<feature type="domain" description="SET" evidence="9">
    <location>
        <begin position="48"/>
        <end position="169"/>
    </location>
</feature>
<keyword evidence="11" id="KW-1185">Reference proteome</keyword>
<dbReference type="Gene3D" id="2.170.270.10">
    <property type="entry name" value="SET domain"/>
    <property type="match status" value="1"/>
</dbReference>
<dbReference type="InterPro" id="IPR050973">
    <property type="entry name" value="H3K9_Histone-Lys_N-MTase"/>
</dbReference>
<keyword evidence="7" id="KW-0862">Zinc</keyword>
<evidence type="ECO:0000256" key="8">
    <source>
        <dbReference type="SAM" id="Phobius"/>
    </source>
</evidence>
<evidence type="ECO:0000256" key="5">
    <source>
        <dbReference type="ARBA" id="ARBA00022691"/>
    </source>
</evidence>
<keyword evidence="2" id="KW-0158">Chromosome</keyword>
<sequence length="228" mass="25530">MGRGHDRMCRLSKIDVEKLSMATVVGCGTTCSCNVDCPSRLAERVRKVPLVVLHTTIKGWCVYTPQVITKGTYLGAYVGEIVPLCSAIENDLPTTYQFTNIHQIPGTKQYVIDASRMGNVTRYFNHACGDAANLEAVSLLSRGNLLTDDKLFFAKRKIFKGEELTFSYLGKDSKKKKSGCAMHVYARLSDSIVMFLGLMVLHLCTSQGCQVVFFVFSNYFPMFFQRCR</sequence>